<dbReference type="Proteomes" id="UP000434957">
    <property type="component" value="Unassembled WGS sequence"/>
</dbReference>
<comment type="caution">
    <text evidence="1">The sequence shown here is derived from an EMBL/GenBank/DDBJ whole genome shotgun (WGS) entry which is preliminary data.</text>
</comment>
<evidence type="ECO:0000313" key="1">
    <source>
        <dbReference type="EMBL" id="KAE9348510.1"/>
    </source>
</evidence>
<protein>
    <submittedName>
        <fullName evidence="1">Uncharacterized protein</fullName>
    </submittedName>
</protein>
<accession>A0A6A4FGV0</accession>
<evidence type="ECO:0000313" key="2">
    <source>
        <dbReference type="Proteomes" id="UP000434957"/>
    </source>
</evidence>
<keyword evidence="2" id="KW-1185">Reference proteome</keyword>
<dbReference type="EMBL" id="QXFT01000283">
    <property type="protein sequence ID" value="KAE9348510.1"/>
    <property type="molecule type" value="Genomic_DNA"/>
</dbReference>
<name>A0A6A4FGV0_9STRA</name>
<gene>
    <name evidence="1" type="ORF">PR003_g6375</name>
</gene>
<organism evidence="1 2">
    <name type="scientific">Phytophthora rubi</name>
    <dbReference type="NCBI Taxonomy" id="129364"/>
    <lineage>
        <taxon>Eukaryota</taxon>
        <taxon>Sar</taxon>
        <taxon>Stramenopiles</taxon>
        <taxon>Oomycota</taxon>
        <taxon>Peronosporomycetes</taxon>
        <taxon>Peronosporales</taxon>
        <taxon>Peronosporaceae</taxon>
        <taxon>Phytophthora</taxon>
    </lineage>
</organism>
<dbReference type="AlphaFoldDB" id="A0A6A4FGV0"/>
<reference evidence="1 2" key="1">
    <citation type="submission" date="2018-08" db="EMBL/GenBank/DDBJ databases">
        <title>Genomic investigation of the strawberry pathogen Phytophthora fragariae indicates pathogenicity is determined by transcriptional variation in three key races.</title>
        <authorList>
            <person name="Adams T.M."/>
            <person name="Armitage A.D."/>
            <person name="Sobczyk M.K."/>
            <person name="Bates H.J."/>
            <person name="Dunwell J.M."/>
            <person name="Nellist C.F."/>
            <person name="Harrison R.J."/>
        </authorList>
    </citation>
    <scope>NUCLEOTIDE SEQUENCE [LARGE SCALE GENOMIC DNA]</scope>
    <source>
        <strain evidence="1 2">SCRP333</strain>
    </source>
</reference>
<proteinExistence type="predicted"/>
<sequence length="94" mass="9975">MDERGPQKLINFVQGALHALGRAPGVRVHVGGDELPEAVQRMSYHSAFAKVVSPWMALRRSLHDFQAGAGGGDTFAPKSRLTLASYDPAASCAA</sequence>